<sequence length="298" mass="33701">MDNKISDHESSTLENRFGLLDLQRFVERVMSQAILKAESILPTLSKWQLLLGAIILSRTTLTRGARDRVLASMILMYHGLALHEKIDDTTTRQDKKGQLTVLGGDYLSSLFYKLLAEANRIDMIHRFSDAVSKINVAKASLYSALNEGSLTDDQYISDVKTMHGALLRALCNAFELDRSMEEFVEAAISATVYKAELFDERDIEPLSLAHVYLEQRATEEELKNIDRMVLGQMTKDKRITLLHAKYDTFTRIMQNFRDSMTALQHAANDVLGREDWDQIELVLDARIASIPASAAEQS</sequence>
<dbReference type="Gene3D" id="1.20.120.1450">
    <property type="match status" value="1"/>
</dbReference>
<protein>
    <recommendedName>
        <fullName evidence="3">Heptaprenyl diphosphate synthase</fullName>
    </recommendedName>
</protein>
<name>A0A101XSZ0_9BACL</name>
<comment type="caution">
    <text evidence="1">The sequence shown here is derived from an EMBL/GenBank/DDBJ whole genome shotgun (WGS) entry which is preliminary data.</text>
</comment>
<reference evidence="1 2" key="1">
    <citation type="submission" date="2015-12" db="EMBL/GenBank/DDBJ databases">
        <title>Draft genome sequence of Acidibacillus ferrooxidans ITV001, isolated from a chalcopyrite acid mine drainage site in Brazil.</title>
        <authorList>
            <person name="Dall'Agnol H."/>
            <person name="Nancucheo I."/>
            <person name="Johnson B."/>
            <person name="Oliveira R."/>
            <person name="Leite L."/>
            <person name="Pylro V."/>
            <person name="Nunes G.L."/>
            <person name="Tzotzos G."/>
            <person name="Fernandes G.R."/>
            <person name="Dutra J."/>
            <person name="Orellana S.C."/>
            <person name="Oliveira G."/>
        </authorList>
    </citation>
    <scope>NUCLEOTIDE SEQUENCE [LARGE SCALE GENOMIC DNA]</scope>
    <source>
        <strain evidence="2">ITV01</strain>
    </source>
</reference>
<proteinExistence type="predicted"/>
<dbReference type="EMBL" id="LPVJ01000009">
    <property type="protein sequence ID" value="KUO96881.1"/>
    <property type="molecule type" value="Genomic_DNA"/>
</dbReference>
<dbReference type="Proteomes" id="UP000053557">
    <property type="component" value="Unassembled WGS sequence"/>
</dbReference>
<dbReference type="Pfam" id="PF07307">
    <property type="entry name" value="HEPPP_synt_1"/>
    <property type="match status" value="1"/>
</dbReference>
<evidence type="ECO:0000313" key="2">
    <source>
        <dbReference type="Proteomes" id="UP000053557"/>
    </source>
</evidence>
<evidence type="ECO:0008006" key="3">
    <source>
        <dbReference type="Google" id="ProtNLM"/>
    </source>
</evidence>
<organism evidence="1 2">
    <name type="scientific">Ferroacidibacillus organovorans</name>
    <dbReference type="NCBI Taxonomy" id="1765683"/>
    <lineage>
        <taxon>Bacteria</taxon>
        <taxon>Bacillati</taxon>
        <taxon>Bacillota</taxon>
        <taxon>Bacilli</taxon>
        <taxon>Bacillales</taxon>
        <taxon>Alicyclobacillaceae</taxon>
        <taxon>Ferroacidibacillus</taxon>
    </lineage>
</organism>
<accession>A0A101XSZ0</accession>
<dbReference type="InterPro" id="IPR009920">
    <property type="entry name" value="HEPPP_synth_su1"/>
</dbReference>
<dbReference type="GO" id="GO:0009234">
    <property type="term" value="P:menaquinone biosynthetic process"/>
    <property type="evidence" value="ECO:0007669"/>
    <property type="project" value="InterPro"/>
</dbReference>
<keyword evidence="2" id="KW-1185">Reference proteome</keyword>
<gene>
    <name evidence="1" type="ORF">ATW55_08760</name>
</gene>
<dbReference type="AlphaFoldDB" id="A0A101XSZ0"/>
<evidence type="ECO:0000313" key="1">
    <source>
        <dbReference type="EMBL" id="KUO96881.1"/>
    </source>
</evidence>
<dbReference type="RefSeq" id="WP_067712942.1">
    <property type="nucleotide sequence ID" value="NZ_LPVJ01000009.1"/>
</dbReference>